<evidence type="ECO:0000256" key="3">
    <source>
        <dbReference type="ARBA" id="ARBA00023163"/>
    </source>
</evidence>
<evidence type="ECO:0000256" key="4">
    <source>
        <dbReference type="PROSITE-ProRule" id="PRU00335"/>
    </source>
</evidence>
<dbReference type="SUPFAM" id="SSF46689">
    <property type="entry name" value="Homeodomain-like"/>
    <property type="match status" value="1"/>
</dbReference>
<gene>
    <name evidence="6" type="ORF">WMO24_06050</name>
</gene>
<name>A0ABV1GER7_9FIRM</name>
<dbReference type="InterPro" id="IPR001647">
    <property type="entry name" value="HTH_TetR"/>
</dbReference>
<sequence>MPRARISKQDILKAAARVIHQRGEHALSVRSIAAELGCSTQPLYSQFGSQEQLQQALVEYIRDTYLQFHCTSYKEFGQNFLAFAQRESELFRFLYLRRRAPGERLLDDANFDKTVELLARNLEMSPRQATEMHLQMQYHCYGLGVMIATGYRAMSDEEISDDLREFYSIMLRHYKQAASEEELQYWMARSRNLIL</sequence>
<evidence type="ECO:0000313" key="7">
    <source>
        <dbReference type="Proteomes" id="UP001477672"/>
    </source>
</evidence>
<comment type="caution">
    <text evidence="6">The sequence shown here is derived from an EMBL/GenBank/DDBJ whole genome shotgun (WGS) entry which is preliminary data.</text>
</comment>
<evidence type="ECO:0000256" key="1">
    <source>
        <dbReference type="ARBA" id="ARBA00023015"/>
    </source>
</evidence>
<keyword evidence="1" id="KW-0805">Transcription regulation</keyword>
<evidence type="ECO:0000256" key="2">
    <source>
        <dbReference type="ARBA" id="ARBA00023125"/>
    </source>
</evidence>
<dbReference type="PANTHER" id="PTHR30055">
    <property type="entry name" value="HTH-TYPE TRANSCRIPTIONAL REGULATOR RUTR"/>
    <property type="match status" value="1"/>
</dbReference>
<dbReference type="EMBL" id="JBBMFA010000079">
    <property type="protein sequence ID" value="MEQ2519988.1"/>
    <property type="molecule type" value="Genomic_DNA"/>
</dbReference>
<reference evidence="6 7" key="1">
    <citation type="submission" date="2024-03" db="EMBL/GenBank/DDBJ databases">
        <title>Human intestinal bacterial collection.</title>
        <authorList>
            <person name="Pauvert C."/>
            <person name="Hitch T.C.A."/>
            <person name="Clavel T."/>
        </authorList>
    </citation>
    <scope>NUCLEOTIDE SEQUENCE [LARGE SCALE GENOMIC DNA]</scope>
    <source>
        <strain evidence="6 7">CLA-JM-H11</strain>
    </source>
</reference>
<dbReference type="InterPro" id="IPR050109">
    <property type="entry name" value="HTH-type_TetR-like_transc_reg"/>
</dbReference>
<keyword evidence="3" id="KW-0804">Transcription</keyword>
<dbReference type="Gene3D" id="1.10.357.10">
    <property type="entry name" value="Tetracycline Repressor, domain 2"/>
    <property type="match status" value="1"/>
</dbReference>
<organism evidence="6 7">
    <name type="scientific">Ruthenibacterium intestinale</name>
    <dbReference type="NCBI Taxonomy" id="3133163"/>
    <lineage>
        <taxon>Bacteria</taxon>
        <taxon>Bacillati</taxon>
        <taxon>Bacillota</taxon>
        <taxon>Clostridia</taxon>
        <taxon>Eubacteriales</taxon>
        <taxon>Oscillospiraceae</taxon>
        <taxon>Ruthenibacterium</taxon>
    </lineage>
</organism>
<feature type="DNA-binding region" description="H-T-H motif" evidence="4">
    <location>
        <begin position="28"/>
        <end position="47"/>
    </location>
</feature>
<dbReference type="Pfam" id="PF00440">
    <property type="entry name" value="TetR_N"/>
    <property type="match status" value="1"/>
</dbReference>
<evidence type="ECO:0000259" key="5">
    <source>
        <dbReference type="PROSITE" id="PS50977"/>
    </source>
</evidence>
<protein>
    <submittedName>
        <fullName evidence="6">Helix-turn-helix domain-containing protein</fullName>
    </submittedName>
</protein>
<proteinExistence type="predicted"/>
<evidence type="ECO:0000313" key="6">
    <source>
        <dbReference type="EMBL" id="MEQ2519988.1"/>
    </source>
</evidence>
<dbReference type="RefSeq" id="WP_349215418.1">
    <property type="nucleotide sequence ID" value="NZ_JBBMFA010000079.1"/>
</dbReference>
<keyword evidence="2 4" id="KW-0238">DNA-binding</keyword>
<keyword evidence="7" id="KW-1185">Reference proteome</keyword>
<dbReference type="Proteomes" id="UP001477672">
    <property type="component" value="Unassembled WGS sequence"/>
</dbReference>
<dbReference type="PROSITE" id="PS50977">
    <property type="entry name" value="HTH_TETR_2"/>
    <property type="match status" value="1"/>
</dbReference>
<feature type="domain" description="HTH tetR-type" evidence="5">
    <location>
        <begin position="5"/>
        <end position="65"/>
    </location>
</feature>
<accession>A0ABV1GER7</accession>
<dbReference type="InterPro" id="IPR009057">
    <property type="entry name" value="Homeodomain-like_sf"/>
</dbReference>
<dbReference type="PANTHER" id="PTHR30055:SF234">
    <property type="entry name" value="HTH-TYPE TRANSCRIPTIONAL REGULATOR BETI"/>
    <property type="match status" value="1"/>
</dbReference>